<dbReference type="InterPro" id="IPR004143">
    <property type="entry name" value="BPL_LPL_catalytic"/>
</dbReference>
<evidence type="ECO:0000259" key="2">
    <source>
        <dbReference type="PROSITE" id="PS51733"/>
    </source>
</evidence>
<feature type="domain" description="BPL/LPL catalytic" evidence="2">
    <location>
        <begin position="12"/>
        <end position="191"/>
    </location>
</feature>
<dbReference type="EMBL" id="FONW01000011">
    <property type="protein sequence ID" value="SFF62830.1"/>
    <property type="molecule type" value="Genomic_DNA"/>
</dbReference>
<dbReference type="PANTHER" id="PTHR12835">
    <property type="entry name" value="BIOTIN PROTEIN LIGASE"/>
    <property type="match status" value="1"/>
</dbReference>
<dbReference type="Pfam" id="PF03099">
    <property type="entry name" value="BPL_LplA_LipB"/>
    <property type="match status" value="1"/>
</dbReference>
<accession>A0A1I2K9G6</accession>
<evidence type="ECO:0000313" key="4">
    <source>
        <dbReference type="Proteomes" id="UP000198964"/>
    </source>
</evidence>
<evidence type="ECO:0000313" key="3">
    <source>
        <dbReference type="EMBL" id="SFF62830.1"/>
    </source>
</evidence>
<dbReference type="InterPro" id="IPR045864">
    <property type="entry name" value="aa-tRNA-synth_II/BPL/LPL"/>
</dbReference>
<reference evidence="3 4" key="1">
    <citation type="submission" date="2016-10" db="EMBL/GenBank/DDBJ databases">
        <authorList>
            <person name="de Groot N.N."/>
        </authorList>
    </citation>
    <scope>NUCLEOTIDE SEQUENCE [LARGE SCALE GENOMIC DNA]</scope>
    <source>
        <strain evidence="3 4">CGMCC 1.9156</strain>
    </source>
</reference>
<dbReference type="Gene3D" id="3.30.930.10">
    <property type="entry name" value="Bira Bifunctional Protein, Domain 2"/>
    <property type="match status" value="1"/>
</dbReference>
<dbReference type="Proteomes" id="UP000198964">
    <property type="component" value="Unassembled WGS sequence"/>
</dbReference>
<proteinExistence type="predicted"/>
<protein>
    <submittedName>
        <fullName evidence="3">BirA family transcriptional regulator, biotin operon repressor / biotin-[acetyl-CoA-carboxylase] ligase</fullName>
    </submittedName>
</protein>
<dbReference type="SUPFAM" id="SSF55681">
    <property type="entry name" value="Class II aaRS and biotin synthetases"/>
    <property type="match status" value="1"/>
</dbReference>
<name>A0A1I2K9G6_9BACT</name>
<keyword evidence="4" id="KW-1185">Reference proteome</keyword>
<dbReference type="GO" id="GO:0005737">
    <property type="term" value="C:cytoplasm"/>
    <property type="evidence" value="ECO:0007669"/>
    <property type="project" value="TreeGrafter"/>
</dbReference>
<dbReference type="STRING" id="655355.SAMN05216283_11137"/>
<sequence>MGNKIKKLMCHFIGQPIVFIESTESTNNYATRQVRENEVKEGTVFLTYKQTAGRGQVGNSWESAPGKNLSFSILLRPFFLDIHRQYLLSKVVCLSLEQVLSQLVDDVKIKWPNDIYVGDQKIAGVLIENAIMNGQISQSIIGIGLNVNQAQFYSDAPNPVSLKMLTGCDFDLEQMLQGILAAMNEFYAYLEAGEFEKLDQLFYERMYRLNEWHAYRDETHRYTGKITGVNGIGQLKVEERDGTLHEYHFKEVSYL</sequence>
<dbReference type="CDD" id="cd16442">
    <property type="entry name" value="BPL"/>
    <property type="match status" value="1"/>
</dbReference>
<dbReference type="GO" id="GO:0004077">
    <property type="term" value="F:biotin--[biotin carboxyl-carrier protein] ligase activity"/>
    <property type="evidence" value="ECO:0007669"/>
    <property type="project" value="InterPro"/>
</dbReference>
<dbReference type="NCBIfam" id="TIGR00121">
    <property type="entry name" value="birA_ligase"/>
    <property type="match status" value="1"/>
</dbReference>
<dbReference type="PANTHER" id="PTHR12835:SF5">
    <property type="entry name" value="BIOTIN--PROTEIN LIGASE"/>
    <property type="match status" value="1"/>
</dbReference>
<dbReference type="AlphaFoldDB" id="A0A1I2K9G6"/>
<gene>
    <name evidence="3" type="ORF">SAMN05216283_11137</name>
</gene>
<evidence type="ECO:0000256" key="1">
    <source>
        <dbReference type="ARBA" id="ARBA00022598"/>
    </source>
</evidence>
<dbReference type="RefSeq" id="WP_093921047.1">
    <property type="nucleotide sequence ID" value="NZ_FONW01000011.1"/>
</dbReference>
<keyword evidence="1 3" id="KW-0436">Ligase</keyword>
<organism evidence="3 4">
    <name type="scientific">Sunxiuqinia elliptica</name>
    <dbReference type="NCBI Taxonomy" id="655355"/>
    <lineage>
        <taxon>Bacteria</taxon>
        <taxon>Pseudomonadati</taxon>
        <taxon>Bacteroidota</taxon>
        <taxon>Bacteroidia</taxon>
        <taxon>Marinilabiliales</taxon>
        <taxon>Prolixibacteraceae</taxon>
        <taxon>Sunxiuqinia</taxon>
    </lineage>
</organism>
<dbReference type="PROSITE" id="PS51733">
    <property type="entry name" value="BPL_LPL_CATALYTIC"/>
    <property type="match status" value="1"/>
</dbReference>
<dbReference type="InterPro" id="IPR004408">
    <property type="entry name" value="Biotin_CoA_COase_ligase"/>
</dbReference>